<name>X1LX07_9ZZZZ</name>
<dbReference type="Gene3D" id="1.10.1740.10">
    <property type="match status" value="1"/>
</dbReference>
<comment type="caution">
    <text evidence="2">The sequence shown here is derived from an EMBL/GenBank/DDBJ whole genome shotgun (WGS) entry which is preliminary data.</text>
</comment>
<accession>X1LX07</accession>
<dbReference type="EMBL" id="BARV01003683">
    <property type="protein sequence ID" value="GAI10336.1"/>
    <property type="molecule type" value="Genomic_DNA"/>
</dbReference>
<sequence>MVNRRQSLEDRVIKAKKDSGEINKLISEFKPFIASVAQKKVGRYLEYGVDDELSIGLIAFKEAVDSYDENKSKFLSFAKLVINMRLIDYYRKQKRETTLSLDDEQSTTDVIDVKSMDSYRIDEENEKRVLEIIEYRAELEKWERT</sequence>
<dbReference type="AlphaFoldDB" id="X1LX07"/>
<dbReference type="Pfam" id="PF04542">
    <property type="entry name" value="Sigma70_r2"/>
    <property type="match status" value="1"/>
</dbReference>
<dbReference type="GO" id="GO:0003700">
    <property type="term" value="F:DNA-binding transcription factor activity"/>
    <property type="evidence" value="ECO:0007669"/>
    <property type="project" value="InterPro"/>
</dbReference>
<dbReference type="InterPro" id="IPR014284">
    <property type="entry name" value="RNA_pol_sigma-70_dom"/>
</dbReference>
<evidence type="ECO:0000259" key="1">
    <source>
        <dbReference type="Pfam" id="PF04542"/>
    </source>
</evidence>
<feature type="domain" description="RNA polymerase sigma-70 region 2" evidence="1">
    <location>
        <begin position="25"/>
        <end position="95"/>
    </location>
</feature>
<organism evidence="2">
    <name type="scientific">marine sediment metagenome</name>
    <dbReference type="NCBI Taxonomy" id="412755"/>
    <lineage>
        <taxon>unclassified sequences</taxon>
        <taxon>metagenomes</taxon>
        <taxon>ecological metagenomes</taxon>
    </lineage>
</organism>
<reference evidence="2" key="1">
    <citation type="journal article" date="2014" name="Front. Microbiol.">
        <title>High frequency of phylogenetically diverse reductive dehalogenase-homologous genes in deep subseafloor sedimentary metagenomes.</title>
        <authorList>
            <person name="Kawai M."/>
            <person name="Futagami T."/>
            <person name="Toyoda A."/>
            <person name="Takaki Y."/>
            <person name="Nishi S."/>
            <person name="Hori S."/>
            <person name="Arai W."/>
            <person name="Tsubouchi T."/>
            <person name="Morono Y."/>
            <person name="Uchiyama I."/>
            <person name="Ito T."/>
            <person name="Fujiyama A."/>
            <person name="Inagaki F."/>
            <person name="Takami H."/>
        </authorList>
    </citation>
    <scope>NUCLEOTIDE SEQUENCE</scope>
    <source>
        <strain evidence="2">Expedition CK06-06</strain>
    </source>
</reference>
<gene>
    <name evidence="2" type="ORF">S06H3_08657</name>
</gene>
<dbReference type="InterPro" id="IPR013325">
    <property type="entry name" value="RNA_pol_sigma_r2"/>
</dbReference>
<dbReference type="SUPFAM" id="SSF88946">
    <property type="entry name" value="Sigma2 domain of RNA polymerase sigma factors"/>
    <property type="match status" value="1"/>
</dbReference>
<dbReference type="InterPro" id="IPR007627">
    <property type="entry name" value="RNA_pol_sigma70_r2"/>
</dbReference>
<proteinExistence type="predicted"/>
<dbReference type="GO" id="GO:0006352">
    <property type="term" value="P:DNA-templated transcription initiation"/>
    <property type="evidence" value="ECO:0007669"/>
    <property type="project" value="InterPro"/>
</dbReference>
<evidence type="ECO:0000313" key="2">
    <source>
        <dbReference type="EMBL" id="GAI10336.1"/>
    </source>
</evidence>
<protein>
    <recommendedName>
        <fullName evidence="1">RNA polymerase sigma-70 region 2 domain-containing protein</fullName>
    </recommendedName>
</protein>
<dbReference type="NCBIfam" id="TIGR02937">
    <property type="entry name" value="sigma70-ECF"/>
    <property type="match status" value="1"/>
</dbReference>